<dbReference type="Proteomes" id="UP001229421">
    <property type="component" value="Unassembled WGS sequence"/>
</dbReference>
<evidence type="ECO:0000256" key="1">
    <source>
        <dbReference type="SAM" id="MobiDB-lite"/>
    </source>
</evidence>
<evidence type="ECO:0000313" key="2">
    <source>
        <dbReference type="EMBL" id="KAK1423009.1"/>
    </source>
</evidence>
<feature type="region of interest" description="Disordered" evidence="1">
    <location>
        <begin position="1"/>
        <end position="31"/>
    </location>
</feature>
<gene>
    <name evidence="2" type="ORF">QVD17_18302</name>
</gene>
<dbReference type="EMBL" id="JAUHHV010000005">
    <property type="protein sequence ID" value="KAK1423009.1"/>
    <property type="molecule type" value="Genomic_DNA"/>
</dbReference>
<protein>
    <submittedName>
        <fullName evidence="2">Uncharacterized protein</fullName>
    </submittedName>
</protein>
<reference evidence="2" key="1">
    <citation type="journal article" date="2023" name="bioRxiv">
        <title>Improved chromosome-level genome assembly for marigold (Tagetes erecta).</title>
        <authorList>
            <person name="Jiang F."/>
            <person name="Yuan L."/>
            <person name="Wang S."/>
            <person name="Wang H."/>
            <person name="Xu D."/>
            <person name="Wang A."/>
            <person name="Fan W."/>
        </authorList>
    </citation>
    <scope>NUCLEOTIDE SEQUENCE</scope>
    <source>
        <strain evidence="2">WSJ</strain>
        <tissue evidence="2">Leaf</tissue>
    </source>
</reference>
<comment type="caution">
    <text evidence="2">The sequence shown here is derived from an EMBL/GenBank/DDBJ whole genome shotgun (WGS) entry which is preliminary data.</text>
</comment>
<name>A0AAD8KHV0_TARER</name>
<organism evidence="2 3">
    <name type="scientific">Tagetes erecta</name>
    <name type="common">African marigold</name>
    <dbReference type="NCBI Taxonomy" id="13708"/>
    <lineage>
        <taxon>Eukaryota</taxon>
        <taxon>Viridiplantae</taxon>
        <taxon>Streptophyta</taxon>
        <taxon>Embryophyta</taxon>
        <taxon>Tracheophyta</taxon>
        <taxon>Spermatophyta</taxon>
        <taxon>Magnoliopsida</taxon>
        <taxon>eudicotyledons</taxon>
        <taxon>Gunneridae</taxon>
        <taxon>Pentapetalae</taxon>
        <taxon>asterids</taxon>
        <taxon>campanulids</taxon>
        <taxon>Asterales</taxon>
        <taxon>Asteraceae</taxon>
        <taxon>Asteroideae</taxon>
        <taxon>Heliantheae alliance</taxon>
        <taxon>Tageteae</taxon>
        <taxon>Tagetes</taxon>
    </lineage>
</organism>
<sequence>MRKSKRVRIGSARRSIHHPIHPIFSPQETEETKSIQFSYPKSSQTTSKTNNLHHKITSSSSYMINFIQFQHFPYKQI</sequence>
<evidence type="ECO:0000313" key="3">
    <source>
        <dbReference type="Proteomes" id="UP001229421"/>
    </source>
</evidence>
<accession>A0AAD8KHV0</accession>
<dbReference type="AlphaFoldDB" id="A0AAD8KHV0"/>
<proteinExistence type="predicted"/>
<keyword evidence="3" id="KW-1185">Reference proteome</keyword>